<dbReference type="EMBL" id="QXFV01000441">
    <property type="protein sequence ID" value="KAE9037429.1"/>
    <property type="molecule type" value="Genomic_DNA"/>
</dbReference>
<evidence type="ECO:0000313" key="4">
    <source>
        <dbReference type="EMBL" id="KAE9285637.1"/>
    </source>
</evidence>
<keyword evidence="6" id="KW-1185">Reference proteome</keyword>
<evidence type="ECO:0000313" key="6">
    <source>
        <dbReference type="Proteomes" id="UP000434957"/>
    </source>
</evidence>
<name>A0A6A4CB39_9STRA</name>
<feature type="chain" id="PRO_5036167199" description="RxLR effector protein" evidence="1">
    <location>
        <begin position="27"/>
        <end position="51"/>
    </location>
</feature>
<dbReference type="Proteomes" id="UP000434957">
    <property type="component" value="Unassembled WGS sequence"/>
</dbReference>
<evidence type="ECO:0008006" key="8">
    <source>
        <dbReference type="Google" id="ProtNLM"/>
    </source>
</evidence>
<organism evidence="4 6">
    <name type="scientific">Phytophthora rubi</name>
    <dbReference type="NCBI Taxonomy" id="129364"/>
    <lineage>
        <taxon>Eukaryota</taxon>
        <taxon>Sar</taxon>
        <taxon>Stramenopiles</taxon>
        <taxon>Oomycota</taxon>
        <taxon>Peronosporomycetes</taxon>
        <taxon>Peronosporales</taxon>
        <taxon>Peronosporaceae</taxon>
        <taxon>Phytophthora</taxon>
    </lineage>
</organism>
<dbReference type="AlphaFoldDB" id="A0A6A4CB39"/>
<evidence type="ECO:0000256" key="1">
    <source>
        <dbReference type="SAM" id="SignalP"/>
    </source>
</evidence>
<evidence type="ECO:0000313" key="7">
    <source>
        <dbReference type="Proteomes" id="UP000435112"/>
    </source>
</evidence>
<reference evidence="4 6" key="1">
    <citation type="submission" date="2018-08" db="EMBL/GenBank/DDBJ databases">
        <title>Genomic investigation of the strawberry pathogen Phytophthora fragariae indicates pathogenicity is determined by transcriptional variation in three key races.</title>
        <authorList>
            <person name="Adams T.M."/>
            <person name="Armitage A.D."/>
            <person name="Sobczyk M.K."/>
            <person name="Bates H.J."/>
            <person name="Dunwell J.M."/>
            <person name="Nellist C.F."/>
            <person name="Harrison R.J."/>
        </authorList>
    </citation>
    <scope>NUCLEOTIDE SEQUENCE [LARGE SCALE GENOMIC DNA]</scope>
    <source>
        <strain evidence="3 5">SCRP249</strain>
        <strain evidence="2 7">SCRP324</strain>
        <strain evidence="4 6">SCRP333</strain>
    </source>
</reference>
<evidence type="ECO:0000313" key="5">
    <source>
        <dbReference type="Proteomes" id="UP000429607"/>
    </source>
</evidence>
<evidence type="ECO:0000313" key="2">
    <source>
        <dbReference type="EMBL" id="KAE9033145.1"/>
    </source>
</evidence>
<protein>
    <recommendedName>
        <fullName evidence="8">RxLR effector protein</fullName>
    </recommendedName>
</protein>
<evidence type="ECO:0000313" key="3">
    <source>
        <dbReference type="EMBL" id="KAE9037429.1"/>
    </source>
</evidence>
<dbReference type="OrthoDB" id="10273338at2759"/>
<gene>
    <name evidence="3" type="ORF">PR001_g8369</name>
    <name evidence="2" type="ORF">PR002_g8815</name>
    <name evidence="4" type="ORF">PR003_g26525</name>
</gene>
<dbReference type="EMBL" id="QXFU01000455">
    <property type="protein sequence ID" value="KAE9033145.1"/>
    <property type="molecule type" value="Genomic_DNA"/>
</dbReference>
<dbReference type="EMBL" id="QXFT01003454">
    <property type="protein sequence ID" value="KAE9285637.1"/>
    <property type="molecule type" value="Genomic_DNA"/>
</dbReference>
<dbReference type="Proteomes" id="UP000429607">
    <property type="component" value="Unassembled WGS sequence"/>
</dbReference>
<dbReference type="Proteomes" id="UP000435112">
    <property type="component" value="Unassembled WGS sequence"/>
</dbReference>
<sequence length="51" mass="5331">MTQLGSPIHGATLLSTVILCLCLAVAQQVPSREKIMVCCGTVCATNLFSAH</sequence>
<keyword evidence="1" id="KW-0732">Signal</keyword>
<comment type="caution">
    <text evidence="4">The sequence shown here is derived from an EMBL/GenBank/DDBJ whole genome shotgun (WGS) entry which is preliminary data.</text>
</comment>
<accession>A0A6A4CB39</accession>
<feature type="signal peptide" evidence="1">
    <location>
        <begin position="1"/>
        <end position="26"/>
    </location>
</feature>
<proteinExistence type="predicted"/>